<sequence>MSFGLPRGLPEVVRSWDTWGVYGPSSGKQWLARARCWATLRGLHPLDSRKTPVLVRAPVTVLRDHRSRQQLFHRFLRRGLSAALPLGPLSRVFMALGVGDSSESSSSGGGHSLTPMSGSEDPGSQGRSSETAESSSSDSVSQEPRIPVSVRNLNKPFIAEGVPSKLIDKDVVRIRSRYQIPENIVLRLPDDGEWACSSNGEDIALYEDSLTGGLRLPFRPFEREVLHRLGISPSQLNPNGWRIMTGLQVLWRMASEGEYDLSVDEFFFLYKLTYMPSTPGVWGFMRHRGSPKLILELPNSNRSWKPKFFFLCGSHFEFTPGEEAGKLYGLRRSWGIPHANVNFVLFQLFTVLPYPRRLKQRLSLVTDFQKGRAVGLFDLVSPITLAQWSLGPEPSAEVLKAIQAYNRSMTTRAERKRLREAAQKVDDLPDASALFSKRAKSEKKVPMEKGTSSKKGGRQEKPLPAAKGRAAEKVHVYHEIPSSPVRALKGKEVSADEIQPTIYSSSSRAMDKVKEMYEQVDLEVYDHVEDLDLLRLSIQDSLKVVFLSFCS</sequence>
<dbReference type="EMBL" id="OIVN01005748">
    <property type="protein sequence ID" value="SPD23851.1"/>
    <property type="molecule type" value="Genomic_DNA"/>
</dbReference>
<feature type="region of interest" description="Disordered" evidence="1">
    <location>
        <begin position="100"/>
        <end position="146"/>
    </location>
</feature>
<dbReference type="Pfam" id="PF04195">
    <property type="entry name" value="Transposase_28"/>
    <property type="match status" value="1"/>
</dbReference>
<feature type="domain" description="Transposase (putative) gypsy type" evidence="2">
    <location>
        <begin position="206"/>
        <end position="271"/>
    </location>
</feature>
<dbReference type="PANTHER" id="PTHR31099">
    <property type="entry name" value="OS06G0165300 PROTEIN"/>
    <property type="match status" value="1"/>
</dbReference>
<accession>A0A2N9IIT7</accession>
<feature type="compositionally biased region" description="Low complexity" evidence="1">
    <location>
        <begin position="124"/>
        <end position="141"/>
    </location>
</feature>
<gene>
    <name evidence="3" type="ORF">FSB_LOCUS51733</name>
</gene>
<feature type="region of interest" description="Disordered" evidence="1">
    <location>
        <begin position="438"/>
        <end position="469"/>
    </location>
</feature>
<dbReference type="PANTHER" id="PTHR31099:SF49">
    <property type="entry name" value="MYOSIN HEAVY CHAIN-LIKE PROTEIN"/>
    <property type="match status" value="1"/>
</dbReference>
<protein>
    <recommendedName>
        <fullName evidence="2">Transposase (putative) gypsy type domain-containing protein</fullName>
    </recommendedName>
</protein>
<name>A0A2N9IIT7_FAGSY</name>
<proteinExistence type="predicted"/>
<reference evidence="3" key="1">
    <citation type="submission" date="2018-02" db="EMBL/GenBank/DDBJ databases">
        <authorList>
            <person name="Cohen D.B."/>
            <person name="Kent A.D."/>
        </authorList>
    </citation>
    <scope>NUCLEOTIDE SEQUENCE</scope>
</reference>
<evidence type="ECO:0000256" key="1">
    <source>
        <dbReference type="SAM" id="MobiDB-lite"/>
    </source>
</evidence>
<dbReference type="AlphaFoldDB" id="A0A2N9IIT7"/>
<organism evidence="3">
    <name type="scientific">Fagus sylvatica</name>
    <name type="common">Beechnut</name>
    <dbReference type="NCBI Taxonomy" id="28930"/>
    <lineage>
        <taxon>Eukaryota</taxon>
        <taxon>Viridiplantae</taxon>
        <taxon>Streptophyta</taxon>
        <taxon>Embryophyta</taxon>
        <taxon>Tracheophyta</taxon>
        <taxon>Spermatophyta</taxon>
        <taxon>Magnoliopsida</taxon>
        <taxon>eudicotyledons</taxon>
        <taxon>Gunneridae</taxon>
        <taxon>Pentapetalae</taxon>
        <taxon>rosids</taxon>
        <taxon>fabids</taxon>
        <taxon>Fagales</taxon>
        <taxon>Fagaceae</taxon>
        <taxon>Fagus</taxon>
    </lineage>
</organism>
<evidence type="ECO:0000259" key="2">
    <source>
        <dbReference type="Pfam" id="PF04195"/>
    </source>
</evidence>
<evidence type="ECO:0000313" key="3">
    <source>
        <dbReference type="EMBL" id="SPD23851.1"/>
    </source>
</evidence>
<dbReference type="InterPro" id="IPR007321">
    <property type="entry name" value="Transposase_28"/>
</dbReference>